<dbReference type="GeneID" id="30149020"/>
<evidence type="ECO:0000313" key="1">
    <source>
        <dbReference type="EMBL" id="ODQ77631.1"/>
    </source>
</evidence>
<evidence type="ECO:0000313" key="2">
    <source>
        <dbReference type="Proteomes" id="UP000094336"/>
    </source>
</evidence>
<organism evidence="1 2">
    <name type="scientific">Babjeviella inositovora NRRL Y-12698</name>
    <dbReference type="NCBI Taxonomy" id="984486"/>
    <lineage>
        <taxon>Eukaryota</taxon>
        <taxon>Fungi</taxon>
        <taxon>Dikarya</taxon>
        <taxon>Ascomycota</taxon>
        <taxon>Saccharomycotina</taxon>
        <taxon>Pichiomycetes</taxon>
        <taxon>Serinales incertae sedis</taxon>
        <taxon>Babjeviella</taxon>
    </lineage>
</organism>
<sequence length="806" mass="91829">MDLRFRMHVHSYAGKPHITNRAAFLNLYHGTLQRCFSNTAILRSLHGTITPENFVCGAKTVERPSVDSFRADPHAKRVDVSAMLPRRKGTQREVGGITRDIIQKHVFCPKKEPPGRVSREIGAISPVKRDQHPDRASLVFQKQVQPSEEARKFNYNQDEITCPPSPMSGELYDRLRLSDPLKIVSLYNTPIQFDVIRDILNLPPTASPEVTRLWNTIVVNDTPVEVAMADPRALSKLQSFYIFLHAKGSPRVTGFYENTVGLLWCNSRFEDAFTAHSMLYPVHKPDSWLKLVQLALINRNTESIPALLRIHATLDVSADGFSAPHTRFLEFLYDNVSDSELLCSWQTHLIASGDLPLDSNKNFVLNKVVNSMRRNRDRIGFNALLRGIKTHTALAWMVPKTVQNIILTASMLATSQPKHFKAVLRLFQTHPYLLSHDCWSFVYFHSPKVPLSVIDGIAEKHIDITANPNALLQRCLRSVGKAAFSKNTSLYLQQGFPKTATYYKLAILDMCATGHLDTALAMTRDICGLPSQYCENNRKSDRKFNKKVTNEVLAGMIEGATKAKSTHHVTSIEEYVDNHPDLILEKTVLLLATAFLEFSCYDKVFARLEVLLETGVSGVSPIEVTKVIEHILNDHQNCKVDVLELVLICLCIHKTSSRIEPYLWQKLLRLVGYQSDMDMTYKISSWLVAELRTENLHTSESHARRPVQRVLGVDFQRRFVIWGVRCFPSEPWKAIEYLAKLRAQGLVLDVDAIRGQVIRVLRHIWLSEYLTLKPFEKACRDKLREPEKVMERYNAAWNKQVSNEEE</sequence>
<accession>A0A1E3QIW2</accession>
<dbReference type="Proteomes" id="UP000094336">
    <property type="component" value="Unassembled WGS sequence"/>
</dbReference>
<gene>
    <name evidence="1" type="ORF">BABINDRAFT_182524</name>
</gene>
<dbReference type="RefSeq" id="XP_018982959.1">
    <property type="nucleotide sequence ID" value="XM_019131167.1"/>
</dbReference>
<protein>
    <submittedName>
        <fullName evidence="1">Uncharacterized protein</fullName>
    </submittedName>
</protein>
<reference evidence="2" key="1">
    <citation type="submission" date="2016-05" db="EMBL/GenBank/DDBJ databases">
        <title>Comparative genomics of biotechnologically important yeasts.</title>
        <authorList>
            <consortium name="DOE Joint Genome Institute"/>
            <person name="Riley R."/>
            <person name="Haridas S."/>
            <person name="Wolfe K.H."/>
            <person name="Lopes M.R."/>
            <person name="Hittinger C.T."/>
            <person name="Goker M."/>
            <person name="Salamov A."/>
            <person name="Wisecaver J."/>
            <person name="Long T.M."/>
            <person name="Aerts A.L."/>
            <person name="Barry K."/>
            <person name="Choi C."/>
            <person name="Clum A."/>
            <person name="Coughlan A.Y."/>
            <person name="Deshpande S."/>
            <person name="Douglass A.P."/>
            <person name="Hanson S.J."/>
            <person name="Klenk H.-P."/>
            <person name="Labutti K."/>
            <person name="Lapidus A."/>
            <person name="Lindquist E."/>
            <person name="Lipzen A."/>
            <person name="Meier-Kolthoff J.P."/>
            <person name="Ohm R.A."/>
            <person name="Otillar R.P."/>
            <person name="Pangilinan J."/>
            <person name="Peng Y."/>
            <person name="Rokas A."/>
            <person name="Rosa C.A."/>
            <person name="Scheuner C."/>
            <person name="Sibirny A.A."/>
            <person name="Slot J.C."/>
            <person name="Stielow J.B."/>
            <person name="Sun H."/>
            <person name="Kurtzman C.P."/>
            <person name="Blackwell M."/>
            <person name="Grigoriev I.V."/>
            <person name="Jeffries T.W."/>
        </authorList>
    </citation>
    <scope>NUCLEOTIDE SEQUENCE [LARGE SCALE GENOMIC DNA]</scope>
    <source>
        <strain evidence="2">NRRL Y-12698</strain>
    </source>
</reference>
<dbReference type="AlphaFoldDB" id="A0A1E3QIW2"/>
<dbReference type="EMBL" id="KV454439">
    <property type="protein sequence ID" value="ODQ77631.1"/>
    <property type="molecule type" value="Genomic_DNA"/>
</dbReference>
<proteinExistence type="predicted"/>
<name>A0A1E3QIW2_9ASCO</name>
<keyword evidence="2" id="KW-1185">Reference proteome</keyword>